<dbReference type="SUPFAM" id="SSF49899">
    <property type="entry name" value="Concanavalin A-like lectins/glucanases"/>
    <property type="match status" value="1"/>
</dbReference>
<reference evidence="1 2" key="1">
    <citation type="journal article" date="2023" name="Microbiol. Spectr.">
        <title>Symbiosis of Carpenter Bees with Uncharacterized Lactic Acid Bacteria Showing NAD Auxotrophy.</title>
        <authorList>
            <person name="Kawasaki S."/>
            <person name="Ozawa K."/>
            <person name="Mori T."/>
            <person name="Yamamoto A."/>
            <person name="Ito M."/>
            <person name="Ohkuma M."/>
            <person name="Sakamoto M."/>
            <person name="Matsutani M."/>
        </authorList>
    </citation>
    <scope>NUCLEOTIDE SEQUENCE [LARGE SCALE GENOMIC DNA]</scope>
    <source>
        <strain evidence="1 2">XA3</strain>
    </source>
</reference>
<dbReference type="AlphaFoldDB" id="A0AAU9DMA8"/>
<dbReference type="EMBL" id="AP026802">
    <property type="protein sequence ID" value="BDR58062.1"/>
    <property type="molecule type" value="Genomic_DNA"/>
</dbReference>
<sequence>MKLLRRLSAMLLVLSGIWVLAFAFTAKIDSNAAEFPDHVANGSDFRGGDLTNSFGNGFLQPKIEPDLDPISTLPNETQYFFSALGESVVQLNDNGNWDSIEITKPIQSQNGGAALNTALDMTKDFTFSWDLKFTPGNSYLANGLGFVLHPLYRPNETVIDSQGGPSITLPAVIGRKFPGNLAVTDPNDPMNGQTLRSLGPGGGYLGISDLMNAVAFKINTYYVESGYNRPKQEGTYYGSPSHYDVGRMGFYGVTDYQEPLIKKGQMPYGAFISTDNTGYSSKPYYPGTLSGSYDSDVVPINDANGSVNGDKFQIFDLKWHPMTIVYTASTKTLRVTIRDATGTKKVDWSRTLSPGEQAIIADRKNWAFAIAGSTGGGSEGKSIRNVYGTFTPAEPSVIVRHVDENGNDIKDAATTSLADWQLTHPGSTHFVDSSSTETIEKNGYTYRRAQVNGTFFENGTRINRRLDRSGLGAEVTKNGNVWSVSTEFRSSTFINYVYRRELPNESPDVSATLTMSVNGGAFGNTVDIWPGDTVAFKYSAKNTNMPIWSKVTAVQSLGGLFEAPSGFTVKDGLLYVPLNNGTNNNLWTGQIGENTVSMVYKGVENANLTANDTGQVTITYHPTAPNTSPISEIASKVAIYDQSLQLVDSDGNPVYGSYFYNADNNLAPLASSDPVYQLGNFIPTTNTVKQTDQGWWNIDETTKVLTIYQHKLDGAVDADSSGQWPWHNRASEITKVVMKSGVTATGSLKNLFADLSSVASIEGLTAVDTSDVTDYSSIFQNCSNLKTLDLTNFKVKNSASTDQMLSGTSSLWKLTLGTETKLSSTTGLTNPNIQAQISDGGETYYCTDNQWREVGTGSDHDAKGAVRRAAQIISDSQSITTVRTYVWDQTGLCTLTVPTSIEFGKHELKSSEINATSASQTVAVTDTRNVRKHKKWHLEAEATRFKNNSGLVIASDPLIYTDSLGDHPLSATPTVLGEQQVPGLLFQDNWSLPWNLKIKLNPRLVPTSGKYQSTVTFTLTDVAGL</sequence>
<dbReference type="Proteomes" id="UP001321861">
    <property type="component" value="Chromosome"/>
</dbReference>
<dbReference type="RefSeq" id="WP_317635983.1">
    <property type="nucleotide sequence ID" value="NZ_AP026802.1"/>
</dbReference>
<dbReference type="InterPro" id="IPR013320">
    <property type="entry name" value="ConA-like_dom_sf"/>
</dbReference>
<dbReference type="Gene3D" id="3.80.10.10">
    <property type="entry name" value="Ribonuclease Inhibitor"/>
    <property type="match status" value="1"/>
</dbReference>
<evidence type="ECO:0000313" key="1">
    <source>
        <dbReference type="EMBL" id="BDR58062.1"/>
    </source>
</evidence>
<dbReference type="Gene3D" id="2.60.120.200">
    <property type="match status" value="2"/>
</dbReference>
<proteinExistence type="predicted"/>
<accession>A0AAU9DMA8</accession>
<gene>
    <name evidence="1" type="ORF">XA3_05030</name>
</gene>
<dbReference type="InterPro" id="IPR032675">
    <property type="entry name" value="LRR_dom_sf"/>
</dbReference>
<evidence type="ECO:0000313" key="2">
    <source>
        <dbReference type="Proteomes" id="UP001321861"/>
    </source>
</evidence>
<name>A0AAU9DMA8_9LACO</name>
<evidence type="ECO:0008006" key="3">
    <source>
        <dbReference type="Google" id="ProtNLM"/>
    </source>
</evidence>
<dbReference type="KEGG" id="xap:XA3_05030"/>
<protein>
    <recommendedName>
        <fullName evidence="3">WxL domain-containing protein</fullName>
    </recommendedName>
</protein>
<organism evidence="1 2">
    <name type="scientific">Xylocopilactobacillus apicola</name>
    <dbReference type="NCBI Taxonomy" id="2932184"/>
    <lineage>
        <taxon>Bacteria</taxon>
        <taxon>Bacillati</taxon>
        <taxon>Bacillota</taxon>
        <taxon>Bacilli</taxon>
        <taxon>Lactobacillales</taxon>
        <taxon>Lactobacillaceae</taxon>
        <taxon>Xylocopilactobacillus</taxon>
    </lineage>
</organism>
<keyword evidence="2" id="KW-1185">Reference proteome</keyword>